<reference evidence="1 2" key="1">
    <citation type="submission" date="2017-06" db="EMBL/GenBank/DDBJ databases">
        <authorList>
            <person name="Kim H.J."/>
            <person name="Triplett B.A."/>
        </authorList>
    </citation>
    <scope>NUCLEOTIDE SEQUENCE [LARGE SCALE GENOMIC DNA]</scope>
    <source>
        <strain evidence="1 2">DSM 8800</strain>
    </source>
</reference>
<protein>
    <submittedName>
        <fullName evidence="1">Uncharacterized protein</fullName>
    </submittedName>
</protein>
<dbReference type="Proteomes" id="UP000198397">
    <property type="component" value="Unassembled WGS sequence"/>
</dbReference>
<evidence type="ECO:0000313" key="2">
    <source>
        <dbReference type="Proteomes" id="UP000198397"/>
    </source>
</evidence>
<evidence type="ECO:0000313" key="1">
    <source>
        <dbReference type="EMBL" id="SNR43321.1"/>
    </source>
</evidence>
<organism evidence="1 2">
    <name type="scientific">Halorubrum vacuolatum</name>
    <name type="common">Natronobacterium vacuolatum</name>
    <dbReference type="NCBI Taxonomy" id="63740"/>
    <lineage>
        <taxon>Archaea</taxon>
        <taxon>Methanobacteriati</taxon>
        <taxon>Methanobacteriota</taxon>
        <taxon>Stenosarchaea group</taxon>
        <taxon>Halobacteria</taxon>
        <taxon>Halobacteriales</taxon>
        <taxon>Haloferacaceae</taxon>
        <taxon>Halorubrum</taxon>
    </lineage>
</organism>
<gene>
    <name evidence="1" type="ORF">SAMN06264855_10684</name>
</gene>
<name>A0A238WAB1_HALVU</name>
<sequence>MKGTSERLSGYFSNYINENITPFRLLRPTHLLSA</sequence>
<dbReference type="EMBL" id="FZNQ01000006">
    <property type="protein sequence ID" value="SNR43321.1"/>
    <property type="molecule type" value="Genomic_DNA"/>
</dbReference>
<proteinExistence type="predicted"/>
<keyword evidence="2" id="KW-1185">Reference proteome</keyword>
<dbReference type="AlphaFoldDB" id="A0A238WAB1"/>
<accession>A0A238WAB1</accession>